<dbReference type="HOGENOM" id="CLU_1045156_0_0_10"/>
<feature type="region of interest" description="Disordered" evidence="1">
    <location>
        <begin position="125"/>
        <end position="146"/>
    </location>
</feature>
<keyword evidence="3" id="KW-1185">Reference proteome</keyword>
<dbReference type="RefSeq" id="WP_008507376.1">
    <property type="nucleotide sequence ID" value="NZ_CM001403.1"/>
</dbReference>
<proteinExistence type="predicted"/>
<evidence type="ECO:0000256" key="1">
    <source>
        <dbReference type="SAM" id="MobiDB-lite"/>
    </source>
</evidence>
<dbReference type="Proteomes" id="UP000002774">
    <property type="component" value="Chromosome"/>
</dbReference>
<dbReference type="STRING" id="714943.Mucpa_2973"/>
<reference evidence="2" key="1">
    <citation type="submission" date="2011-09" db="EMBL/GenBank/DDBJ databases">
        <title>The permanent draft genome of Mucilaginibacter paludis DSM 18603.</title>
        <authorList>
            <consortium name="US DOE Joint Genome Institute (JGI-PGF)"/>
            <person name="Lucas S."/>
            <person name="Han J."/>
            <person name="Lapidus A."/>
            <person name="Bruce D."/>
            <person name="Goodwin L."/>
            <person name="Pitluck S."/>
            <person name="Peters L."/>
            <person name="Kyrpides N."/>
            <person name="Mavromatis K."/>
            <person name="Ivanova N."/>
            <person name="Mikhailova N."/>
            <person name="Held B."/>
            <person name="Detter J.C."/>
            <person name="Tapia R."/>
            <person name="Han C."/>
            <person name="Land M."/>
            <person name="Hauser L."/>
            <person name="Markowitz V."/>
            <person name="Cheng J.-F."/>
            <person name="Hugenholtz P."/>
            <person name="Woyke T."/>
            <person name="Wu D."/>
            <person name="Tindall B."/>
            <person name="Brambilla E."/>
            <person name="Klenk H.-P."/>
            <person name="Eisen J.A."/>
        </authorList>
    </citation>
    <scope>NUCLEOTIDE SEQUENCE [LARGE SCALE GENOMIC DNA]</scope>
    <source>
        <strain evidence="2">DSM 18603</strain>
    </source>
</reference>
<gene>
    <name evidence="2" type="ORF">Mucpa_2973</name>
</gene>
<accession>H1YC03</accession>
<sequence length="266" mass="31244">MHKNTIEKRPEQIEMYVITAYSVFYLCFKNADLLNPKGELIKEKFAPKLKQKLIENYGNEYNDDTVFWNGYQDYIRDTYDDLAKAMEDGNPQIRIRRFNEYKFTPILKYADKLDYVKFNDSFNNNDQADKKTDDSETLSKTDKAQKDTPINILAPSTQPISISALYSPKNYGRIDLIRNPYVGNIYLYNNGDLVFEGDIDLHIRHSLIERATPHTMYRDKNQWVKVDYQKDGERRTAYFSGSEYIVGQDIFPDIQKILSCLNKQND</sequence>
<name>H1YC03_9SPHI</name>
<organism evidence="2 3">
    <name type="scientific">Mucilaginibacter paludis DSM 18603</name>
    <dbReference type="NCBI Taxonomy" id="714943"/>
    <lineage>
        <taxon>Bacteria</taxon>
        <taxon>Pseudomonadati</taxon>
        <taxon>Bacteroidota</taxon>
        <taxon>Sphingobacteriia</taxon>
        <taxon>Sphingobacteriales</taxon>
        <taxon>Sphingobacteriaceae</taxon>
        <taxon>Mucilaginibacter</taxon>
    </lineage>
</organism>
<evidence type="ECO:0000313" key="2">
    <source>
        <dbReference type="EMBL" id="EHQ27081.1"/>
    </source>
</evidence>
<dbReference type="AlphaFoldDB" id="H1YC03"/>
<evidence type="ECO:0000313" key="3">
    <source>
        <dbReference type="Proteomes" id="UP000002774"/>
    </source>
</evidence>
<feature type="compositionally biased region" description="Basic and acidic residues" evidence="1">
    <location>
        <begin position="127"/>
        <end position="146"/>
    </location>
</feature>
<protein>
    <submittedName>
        <fullName evidence="2">Uncharacterized protein</fullName>
    </submittedName>
</protein>
<dbReference type="EMBL" id="CM001403">
    <property type="protein sequence ID" value="EHQ27081.1"/>
    <property type="molecule type" value="Genomic_DNA"/>
</dbReference>